<dbReference type="eggNOG" id="ENOG502R3DZ">
    <property type="taxonomic scope" value="Eukaryota"/>
</dbReference>
<evidence type="ECO:0000313" key="2">
    <source>
        <dbReference type="Proteomes" id="UP000032180"/>
    </source>
</evidence>
<keyword evidence="2" id="KW-1185">Reference proteome</keyword>
<dbReference type="STRING" id="77586.A0A0D9XZW3"/>
<organism evidence="1 2">
    <name type="scientific">Leersia perrieri</name>
    <dbReference type="NCBI Taxonomy" id="77586"/>
    <lineage>
        <taxon>Eukaryota</taxon>
        <taxon>Viridiplantae</taxon>
        <taxon>Streptophyta</taxon>
        <taxon>Embryophyta</taxon>
        <taxon>Tracheophyta</taxon>
        <taxon>Spermatophyta</taxon>
        <taxon>Magnoliopsida</taxon>
        <taxon>Liliopsida</taxon>
        <taxon>Poales</taxon>
        <taxon>Poaceae</taxon>
        <taxon>BOP clade</taxon>
        <taxon>Oryzoideae</taxon>
        <taxon>Oryzeae</taxon>
        <taxon>Oryzinae</taxon>
        <taxon>Leersia</taxon>
    </lineage>
</organism>
<sequence length="547" mass="61706">MEYQSDGSAQERLVIDLPCSEMLQTMHLTLGHSFLCLCEMTTSAAATSVDRISNLSDDLLLLILGFLPKAINVVETSILSIQWRHLWTITPTLRFVARVGGAAANEIVAAVNSVLAQRDAIADKADVKDLEISFIFQPDYPRFFFGHSYQAVNITQANIAAWLIFAERRVTKLISLELPILMEYNSDGSVQEHLFIDFPCSERLQTMNLTLGHSILRIPDVSTDAFRSLTNILLSRFSLCDGDDLRLGHLLSSSCCLQLRRLQLKYIVGLTNLRLDAAIQLEELSLYSLCYIKWIHIDAPSLRVLVAQNISLHLADEAARIYAPSLLALTCDHPYIRGGQMVLEDAHIMKLCMFTHGLPGQDKNHAVAWFLQQYAGADHLNVERKMQFDKDIPELPNITDLRITVAMSTKDTHTVAASIAKLIAKCTKIAYLSIDMDKKAGDCFDLDCKCHQPKDWNNNMMSLEHLRIVEIHDFLSFNDQIELVCLLLSDAPALERMTVTLHESYDEVYLNDPCCSGRWTPFAREHRGSKFGVATKYEWTPLKRRCG</sequence>
<accession>A0A0D9XZW3</accession>
<dbReference type="PANTHER" id="PTHR34709">
    <property type="entry name" value="OS10G0396666 PROTEIN"/>
    <property type="match status" value="1"/>
</dbReference>
<dbReference type="EnsemblPlants" id="LPERR12G11660.1">
    <property type="protein sequence ID" value="LPERR12G11660.1"/>
    <property type="gene ID" value="LPERR12G11660"/>
</dbReference>
<dbReference type="Proteomes" id="UP000032180">
    <property type="component" value="Chromosome 12"/>
</dbReference>
<dbReference type="HOGENOM" id="CLU_017148_3_1_1"/>
<name>A0A0D9XZW3_9ORYZ</name>
<evidence type="ECO:0008006" key="3">
    <source>
        <dbReference type="Google" id="ProtNLM"/>
    </source>
</evidence>
<evidence type="ECO:0000313" key="1">
    <source>
        <dbReference type="EnsemblPlants" id="LPERR12G11660.1"/>
    </source>
</evidence>
<dbReference type="PANTHER" id="PTHR34709:SF43">
    <property type="entry name" value="OS12G0527100 PROTEIN"/>
    <property type="match status" value="1"/>
</dbReference>
<dbReference type="SUPFAM" id="SSF81383">
    <property type="entry name" value="F-box domain"/>
    <property type="match status" value="1"/>
</dbReference>
<dbReference type="AlphaFoldDB" id="A0A0D9XZW3"/>
<reference evidence="2" key="2">
    <citation type="submission" date="2013-12" db="EMBL/GenBank/DDBJ databases">
        <authorList>
            <person name="Yu Y."/>
            <person name="Lee S."/>
            <person name="de Baynast K."/>
            <person name="Wissotski M."/>
            <person name="Liu L."/>
            <person name="Talag J."/>
            <person name="Goicoechea J."/>
            <person name="Angelova A."/>
            <person name="Jetty R."/>
            <person name="Kudrna D."/>
            <person name="Golser W."/>
            <person name="Rivera L."/>
            <person name="Zhang J."/>
            <person name="Wing R."/>
        </authorList>
    </citation>
    <scope>NUCLEOTIDE SEQUENCE</scope>
</reference>
<reference evidence="1" key="3">
    <citation type="submission" date="2015-04" db="UniProtKB">
        <authorList>
            <consortium name="EnsemblPlants"/>
        </authorList>
    </citation>
    <scope>IDENTIFICATION</scope>
</reference>
<reference evidence="1 2" key="1">
    <citation type="submission" date="2012-08" db="EMBL/GenBank/DDBJ databases">
        <title>Oryza genome evolution.</title>
        <authorList>
            <person name="Wing R.A."/>
        </authorList>
    </citation>
    <scope>NUCLEOTIDE SEQUENCE</scope>
</reference>
<protein>
    <recommendedName>
        <fullName evidence="3">FBD domain-containing protein</fullName>
    </recommendedName>
</protein>
<dbReference type="Gramene" id="LPERR12G11660.1">
    <property type="protein sequence ID" value="LPERR12G11660.1"/>
    <property type="gene ID" value="LPERR12G11660"/>
</dbReference>
<proteinExistence type="predicted"/>
<dbReference type="InterPro" id="IPR036047">
    <property type="entry name" value="F-box-like_dom_sf"/>
</dbReference>
<dbReference type="InterPro" id="IPR055312">
    <property type="entry name" value="FBL15-like"/>
</dbReference>